<dbReference type="AlphaFoldDB" id="A0A3B6LY26"/>
<dbReference type="Proteomes" id="UP000019116">
    <property type="component" value="Chromosome 5B"/>
</dbReference>
<evidence type="ECO:0000256" key="3">
    <source>
        <dbReference type="SAM" id="SignalP"/>
    </source>
</evidence>
<reference evidence="4" key="1">
    <citation type="submission" date="2018-08" db="EMBL/GenBank/DDBJ databases">
        <authorList>
            <person name="Rossello M."/>
        </authorList>
    </citation>
    <scope>NUCLEOTIDE SEQUENCE [LARGE SCALE GENOMIC DNA]</scope>
    <source>
        <strain evidence="4">cv. Chinese Spring</strain>
    </source>
</reference>
<feature type="transmembrane region" description="Helical" evidence="2">
    <location>
        <begin position="182"/>
        <end position="202"/>
    </location>
</feature>
<feature type="compositionally biased region" description="Low complexity" evidence="1">
    <location>
        <begin position="54"/>
        <end position="117"/>
    </location>
</feature>
<dbReference type="Gramene" id="TraesCS5B03G1338200.1">
    <property type="protein sequence ID" value="TraesCS5B03G1338200.1.CDS1"/>
    <property type="gene ID" value="TraesCS5B03G1338200"/>
</dbReference>
<keyword evidence="5" id="KW-1185">Reference proteome</keyword>
<feature type="region of interest" description="Disordered" evidence="1">
    <location>
        <begin position="25"/>
        <end position="163"/>
    </location>
</feature>
<dbReference type="OMA" id="KLCFIVI"/>
<feature type="signal peptide" evidence="3">
    <location>
        <begin position="1"/>
        <end position="24"/>
    </location>
</feature>
<dbReference type="STRING" id="4565.A0A3B6LY26"/>
<evidence type="ECO:0000256" key="2">
    <source>
        <dbReference type="SAM" id="Phobius"/>
    </source>
</evidence>
<keyword evidence="2" id="KW-0812">Transmembrane</keyword>
<dbReference type="EnsemblPlants" id="TraesCS5B02G538700.1">
    <property type="protein sequence ID" value="TraesCS5B02G538700.1.cds1"/>
    <property type="gene ID" value="TraesCS5B02G538700"/>
</dbReference>
<dbReference type="GeneID" id="123117835"/>
<keyword evidence="3" id="KW-0732">Signal</keyword>
<reference evidence="4" key="2">
    <citation type="submission" date="2018-10" db="UniProtKB">
        <authorList>
            <consortium name="EnsemblPlants"/>
        </authorList>
    </citation>
    <scope>IDENTIFICATION</scope>
</reference>
<feature type="chain" id="PRO_5043177531" evidence="3">
    <location>
        <begin position="25"/>
        <end position="224"/>
    </location>
</feature>
<dbReference type="PANTHER" id="PTHR36721:SF15">
    <property type="entry name" value="EN_SPM-LIKE TRANSPOSON PROTEIN"/>
    <property type="match status" value="1"/>
</dbReference>
<sequence length="224" mass="22420">MALPLPSAVFLLLLVVASPVLCAAQSPISQPPSPGAPTASPLLRPDADSDDDNGSSVPPSLAPAPAGSPGEDKAAAASPPAPTDTSPLPSPAEAPSSAAHSPAPAPSTSLHSAASTPSPAPVPAADKEGDDDDDSKEKKMNAPAPAPAAMEVKANTGGADEQRAVDAERRHGEGEMNGGTKAGVVVGVFSATAVLCLAAVVYRKRQANIRRSRYADYSARLELV</sequence>
<name>A0A3B6LY26_WHEAT</name>
<organism evidence="4">
    <name type="scientific">Triticum aestivum</name>
    <name type="common">Wheat</name>
    <dbReference type="NCBI Taxonomy" id="4565"/>
    <lineage>
        <taxon>Eukaryota</taxon>
        <taxon>Viridiplantae</taxon>
        <taxon>Streptophyta</taxon>
        <taxon>Embryophyta</taxon>
        <taxon>Tracheophyta</taxon>
        <taxon>Spermatophyta</taxon>
        <taxon>Magnoliopsida</taxon>
        <taxon>Liliopsida</taxon>
        <taxon>Poales</taxon>
        <taxon>Poaceae</taxon>
        <taxon>BOP clade</taxon>
        <taxon>Pooideae</taxon>
        <taxon>Triticodae</taxon>
        <taxon>Triticeae</taxon>
        <taxon>Triticinae</taxon>
        <taxon>Triticum</taxon>
    </lineage>
</organism>
<keyword evidence="2" id="KW-0472">Membrane</keyword>
<protein>
    <submittedName>
        <fullName evidence="4">Uncharacterized protein</fullName>
    </submittedName>
</protein>
<evidence type="ECO:0000313" key="4">
    <source>
        <dbReference type="EnsemblPlants" id="TraesCS5B02G538700.1.cds1"/>
    </source>
</evidence>
<evidence type="ECO:0000256" key="1">
    <source>
        <dbReference type="SAM" id="MobiDB-lite"/>
    </source>
</evidence>
<dbReference type="RefSeq" id="XP_044394442.1">
    <property type="nucleotide sequence ID" value="XM_044538507.1"/>
</dbReference>
<dbReference type="Gramene" id="TraesCS5B02G538700.1">
    <property type="protein sequence ID" value="TraesCS5B02G538700.1.cds1"/>
    <property type="gene ID" value="TraesCS5B02G538700"/>
</dbReference>
<evidence type="ECO:0000313" key="5">
    <source>
        <dbReference type="Proteomes" id="UP000019116"/>
    </source>
</evidence>
<dbReference type="Gramene" id="TraesROB_scaffold_021504_01G000100.1">
    <property type="protein sequence ID" value="TraesROB_scaffold_021504_01G000100.1"/>
    <property type="gene ID" value="TraesROB_scaffold_021504_01G000100"/>
</dbReference>
<keyword evidence="2" id="KW-1133">Transmembrane helix</keyword>
<gene>
    <name evidence="4" type="primary">LOC123117835</name>
</gene>
<dbReference type="PANTHER" id="PTHR36721">
    <property type="entry name" value="PROLINE-RICH FAMILY PROTEIN"/>
    <property type="match status" value="1"/>
</dbReference>
<accession>A0A3B6LY26</accession>
<dbReference type="OrthoDB" id="784725at2759"/>
<proteinExistence type="predicted"/>